<feature type="transmembrane region" description="Helical" evidence="1">
    <location>
        <begin position="137"/>
        <end position="157"/>
    </location>
</feature>
<reference evidence="3" key="1">
    <citation type="journal article" date="2023" name="Int. J. Syst. Evol. Microbiol.">
        <title>Sinisalibacter aestuarii sp. nov., isolated from estuarine sediment of the Arakawa River.</title>
        <authorList>
            <person name="Arafat S.T."/>
            <person name="Hirano S."/>
            <person name="Sato A."/>
            <person name="Takeuchi K."/>
            <person name="Yasuda T."/>
            <person name="Terahara T."/>
            <person name="Hamada M."/>
            <person name="Kobayashi T."/>
        </authorList>
    </citation>
    <scope>NUCLEOTIDE SEQUENCE</scope>
    <source>
        <strain evidence="3">B-399</strain>
    </source>
</reference>
<dbReference type="NCBIfam" id="NF038065">
    <property type="entry name" value="Pr6Pr"/>
    <property type="match status" value="1"/>
</dbReference>
<evidence type="ECO:0000256" key="2">
    <source>
        <dbReference type="SAM" id="SignalP"/>
    </source>
</evidence>
<evidence type="ECO:0008006" key="5">
    <source>
        <dbReference type="Google" id="ProtNLM"/>
    </source>
</evidence>
<evidence type="ECO:0000256" key="1">
    <source>
        <dbReference type="SAM" id="Phobius"/>
    </source>
</evidence>
<dbReference type="RefSeq" id="WP_281840909.1">
    <property type="nucleotide sequence ID" value="NZ_BROH01000001.1"/>
</dbReference>
<proteinExistence type="predicted"/>
<feature type="transmembrane region" description="Helical" evidence="1">
    <location>
        <begin position="105"/>
        <end position="125"/>
    </location>
</feature>
<keyword evidence="1" id="KW-0812">Transmembrane</keyword>
<keyword evidence="4" id="KW-1185">Reference proteome</keyword>
<feature type="signal peptide" evidence="2">
    <location>
        <begin position="1"/>
        <end position="25"/>
    </location>
</feature>
<sequence>MTRALATPARLAAGLVALTGLAALAAQCAVSHALTGGIGATLWLLAGYFTVLTNVLATLSFFVIAWRGASLGPSWLAGLALWIAIVGVVYHLLLARLWAPEGLAWWADQGLHSAMPLLTLLWWLAFAPKAGLGLRDALLWLIWPLGYTAYALIRGAITGQYPYPFLDVTTLGYGGVALNGAGLALAFFLAGLAVLGLARALTR</sequence>
<dbReference type="Proteomes" id="UP001144205">
    <property type="component" value="Unassembled WGS sequence"/>
</dbReference>
<gene>
    <name evidence="3" type="ORF">STA1M1_08380</name>
</gene>
<feature type="chain" id="PRO_5045513774" description="Pr6Pr family membrane protein" evidence="2">
    <location>
        <begin position="26"/>
        <end position="203"/>
    </location>
</feature>
<comment type="caution">
    <text evidence="3">The sequence shown here is derived from an EMBL/GenBank/DDBJ whole genome shotgun (WGS) entry which is preliminary data.</text>
</comment>
<evidence type="ECO:0000313" key="3">
    <source>
        <dbReference type="EMBL" id="GKY86969.1"/>
    </source>
</evidence>
<name>A0ABQ5LPP6_9RHOB</name>
<dbReference type="InterPro" id="IPR049713">
    <property type="entry name" value="Pr6Pr-like"/>
</dbReference>
<protein>
    <recommendedName>
        <fullName evidence="5">Pr6Pr family membrane protein</fullName>
    </recommendedName>
</protein>
<evidence type="ECO:0000313" key="4">
    <source>
        <dbReference type="Proteomes" id="UP001144205"/>
    </source>
</evidence>
<organism evidence="3 4">
    <name type="scientific">Sinisalibacter aestuarii</name>
    <dbReference type="NCBI Taxonomy" id="2949426"/>
    <lineage>
        <taxon>Bacteria</taxon>
        <taxon>Pseudomonadati</taxon>
        <taxon>Pseudomonadota</taxon>
        <taxon>Alphaproteobacteria</taxon>
        <taxon>Rhodobacterales</taxon>
        <taxon>Roseobacteraceae</taxon>
        <taxon>Sinisalibacter</taxon>
    </lineage>
</organism>
<keyword evidence="1" id="KW-0472">Membrane</keyword>
<feature type="transmembrane region" description="Helical" evidence="1">
    <location>
        <begin position="177"/>
        <end position="198"/>
    </location>
</feature>
<feature type="transmembrane region" description="Helical" evidence="1">
    <location>
        <begin position="41"/>
        <end position="64"/>
    </location>
</feature>
<dbReference type="EMBL" id="BROH01000001">
    <property type="protein sequence ID" value="GKY86969.1"/>
    <property type="molecule type" value="Genomic_DNA"/>
</dbReference>
<accession>A0ABQ5LPP6</accession>
<feature type="transmembrane region" description="Helical" evidence="1">
    <location>
        <begin position="76"/>
        <end position="99"/>
    </location>
</feature>
<keyword evidence="1" id="KW-1133">Transmembrane helix</keyword>
<keyword evidence="2" id="KW-0732">Signal</keyword>